<gene>
    <name evidence="3" type="ORF">KUF71_017200</name>
</gene>
<evidence type="ECO:0000313" key="4">
    <source>
        <dbReference type="Proteomes" id="UP001219518"/>
    </source>
</evidence>
<feature type="domain" description="Transposable element P transposase-like GTP-binding insertion" evidence="2">
    <location>
        <begin position="5"/>
        <end position="70"/>
    </location>
</feature>
<feature type="region of interest" description="Disordered" evidence="1">
    <location>
        <begin position="199"/>
        <end position="219"/>
    </location>
</feature>
<evidence type="ECO:0000256" key="1">
    <source>
        <dbReference type="SAM" id="MobiDB-lite"/>
    </source>
</evidence>
<evidence type="ECO:0000313" key="3">
    <source>
        <dbReference type="EMBL" id="KAK3933012.1"/>
    </source>
</evidence>
<accession>A0AAE1I403</accession>
<dbReference type="Pfam" id="PF21788">
    <property type="entry name" value="TNP-like_GBD"/>
    <property type="match status" value="1"/>
</dbReference>
<reference evidence="3" key="2">
    <citation type="journal article" date="2023" name="BMC Genomics">
        <title>Pest status, molecular evolution, and epigenetic factors derived from the genome assembly of Frankliniella fusca, a thysanopteran phytovirus vector.</title>
        <authorList>
            <person name="Catto M.A."/>
            <person name="Labadie P.E."/>
            <person name="Jacobson A.L."/>
            <person name="Kennedy G.G."/>
            <person name="Srinivasan R."/>
            <person name="Hunt B.G."/>
        </authorList>
    </citation>
    <scope>NUCLEOTIDE SEQUENCE</scope>
    <source>
        <strain evidence="3">PL_HMW_Pooled</strain>
    </source>
</reference>
<sequence length="219" mass="25321">MWKINQELKWTSIEKLQEEDAGNKFKTHKLTKAHVELTSFSRMGVSLACQALSMSVAEALDKLREDERFNDIIERDKLINELSPYTSIEDSRFEFLEKIVLGYFDNWLKDVQARRGKFSPTDRKKMFISMESYESLHITVHGFCGAVKYCLQKLNVSSVDARNFNQDKLEQEFGSLRMSEGSQNNPTLHRAIQRVMSRHVSKSAALPPKKGNTEARKRI</sequence>
<dbReference type="InterPro" id="IPR048366">
    <property type="entry name" value="TNP-like_GBD"/>
</dbReference>
<keyword evidence="4" id="KW-1185">Reference proteome</keyword>
<dbReference type="EMBL" id="JAHWGI010001442">
    <property type="protein sequence ID" value="KAK3933012.1"/>
    <property type="molecule type" value="Genomic_DNA"/>
</dbReference>
<evidence type="ECO:0000259" key="2">
    <source>
        <dbReference type="Pfam" id="PF21788"/>
    </source>
</evidence>
<name>A0AAE1I403_9NEOP</name>
<proteinExistence type="predicted"/>
<organism evidence="3 4">
    <name type="scientific">Frankliniella fusca</name>
    <dbReference type="NCBI Taxonomy" id="407009"/>
    <lineage>
        <taxon>Eukaryota</taxon>
        <taxon>Metazoa</taxon>
        <taxon>Ecdysozoa</taxon>
        <taxon>Arthropoda</taxon>
        <taxon>Hexapoda</taxon>
        <taxon>Insecta</taxon>
        <taxon>Pterygota</taxon>
        <taxon>Neoptera</taxon>
        <taxon>Paraneoptera</taxon>
        <taxon>Thysanoptera</taxon>
        <taxon>Terebrantia</taxon>
        <taxon>Thripoidea</taxon>
        <taxon>Thripidae</taxon>
        <taxon>Frankliniella</taxon>
    </lineage>
</organism>
<dbReference type="Proteomes" id="UP001219518">
    <property type="component" value="Unassembled WGS sequence"/>
</dbReference>
<protein>
    <submittedName>
        <fullName evidence="3">DNA topoisomerase 1</fullName>
    </submittedName>
</protein>
<dbReference type="AlphaFoldDB" id="A0AAE1I403"/>
<comment type="caution">
    <text evidence="3">The sequence shown here is derived from an EMBL/GenBank/DDBJ whole genome shotgun (WGS) entry which is preliminary data.</text>
</comment>
<reference evidence="3" key="1">
    <citation type="submission" date="2021-07" db="EMBL/GenBank/DDBJ databases">
        <authorList>
            <person name="Catto M.A."/>
            <person name="Jacobson A."/>
            <person name="Kennedy G."/>
            <person name="Labadie P."/>
            <person name="Hunt B.G."/>
            <person name="Srinivasan R."/>
        </authorList>
    </citation>
    <scope>NUCLEOTIDE SEQUENCE</scope>
    <source>
        <strain evidence="3">PL_HMW_Pooled</strain>
        <tissue evidence="3">Head</tissue>
    </source>
</reference>